<dbReference type="EMBL" id="QEAS01000016">
    <property type="protein sequence ID" value="PWG79222.1"/>
    <property type="molecule type" value="Genomic_DNA"/>
</dbReference>
<dbReference type="SUPFAM" id="SSF56935">
    <property type="entry name" value="Porins"/>
    <property type="match status" value="1"/>
</dbReference>
<keyword evidence="9 13" id="KW-0798">TonB box</keyword>
<dbReference type="InterPro" id="IPR000531">
    <property type="entry name" value="Beta-barrel_TonB"/>
</dbReference>
<dbReference type="GO" id="GO:0009279">
    <property type="term" value="C:cell outer membrane"/>
    <property type="evidence" value="ECO:0007669"/>
    <property type="project" value="UniProtKB-SubCell"/>
</dbReference>
<evidence type="ECO:0000256" key="1">
    <source>
        <dbReference type="ARBA" id="ARBA00004571"/>
    </source>
</evidence>
<evidence type="ECO:0000256" key="10">
    <source>
        <dbReference type="ARBA" id="ARBA00023136"/>
    </source>
</evidence>
<dbReference type="InterPro" id="IPR037066">
    <property type="entry name" value="Plug_dom_sf"/>
</dbReference>
<keyword evidence="18" id="KW-1185">Reference proteome</keyword>
<dbReference type="Proteomes" id="UP000245647">
    <property type="component" value="Unassembled WGS sequence"/>
</dbReference>
<keyword evidence="2 12" id="KW-0813">Transport</keyword>
<dbReference type="PANTHER" id="PTHR32552">
    <property type="entry name" value="FERRICHROME IRON RECEPTOR-RELATED"/>
    <property type="match status" value="1"/>
</dbReference>
<comment type="caution">
    <text evidence="17">The sequence shown here is derived from an EMBL/GenBank/DDBJ whole genome shotgun (WGS) entry which is preliminary data.</text>
</comment>
<dbReference type="InterPro" id="IPR012910">
    <property type="entry name" value="Plug_dom"/>
</dbReference>
<evidence type="ECO:0000256" key="8">
    <source>
        <dbReference type="ARBA" id="ARBA00023065"/>
    </source>
</evidence>
<evidence type="ECO:0000256" key="5">
    <source>
        <dbReference type="ARBA" id="ARBA00022692"/>
    </source>
</evidence>
<evidence type="ECO:0000256" key="3">
    <source>
        <dbReference type="ARBA" id="ARBA00022452"/>
    </source>
</evidence>
<keyword evidence="7" id="KW-0408">Iron</keyword>
<evidence type="ECO:0000256" key="4">
    <source>
        <dbReference type="ARBA" id="ARBA00022496"/>
    </source>
</evidence>
<keyword evidence="4" id="KW-0410">Iron transport</keyword>
<evidence type="ECO:0000256" key="14">
    <source>
        <dbReference type="SAM" id="Phobius"/>
    </source>
</evidence>
<feature type="domain" description="TonB-dependent receptor-like beta-barrel" evidence="15">
    <location>
        <begin position="473"/>
        <end position="876"/>
    </location>
</feature>
<dbReference type="CDD" id="cd01347">
    <property type="entry name" value="ligand_gated_channel"/>
    <property type="match status" value="1"/>
</dbReference>
<evidence type="ECO:0000259" key="16">
    <source>
        <dbReference type="Pfam" id="PF07715"/>
    </source>
</evidence>
<dbReference type="InterPro" id="IPR036942">
    <property type="entry name" value="Beta-barrel_TonB_sf"/>
</dbReference>
<dbReference type="AlphaFoldDB" id="A0A2U2PCZ3"/>
<evidence type="ECO:0000313" key="18">
    <source>
        <dbReference type="Proteomes" id="UP000245647"/>
    </source>
</evidence>
<dbReference type="GO" id="GO:0030246">
    <property type="term" value="F:carbohydrate binding"/>
    <property type="evidence" value="ECO:0007669"/>
    <property type="project" value="InterPro"/>
</dbReference>
<dbReference type="PROSITE" id="PS52016">
    <property type="entry name" value="TONB_DEPENDENT_REC_3"/>
    <property type="match status" value="1"/>
</dbReference>
<keyword evidence="10 12" id="KW-0472">Membrane</keyword>
<dbReference type="PANTHER" id="PTHR32552:SF68">
    <property type="entry name" value="FERRICHROME OUTER MEMBRANE TRANSPORTER_PHAGE RECEPTOR"/>
    <property type="match status" value="1"/>
</dbReference>
<keyword evidence="5 12" id="KW-0812">Transmembrane</keyword>
<reference evidence="17 18" key="1">
    <citation type="submission" date="2018-04" db="EMBL/GenBank/DDBJ databases">
        <title>Pedobacter chongqingensis sp. nov., isolated from a rottenly hemp rope.</title>
        <authorList>
            <person name="Cai Y."/>
        </authorList>
    </citation>
    <scope>NUCLEOTIDE SEQUENCE [LARGE SCALE GENOMIC DNA]</scope>
    <source>
        <strain evidence="17 18">FJ4-8</strain>
    </source>
</reference>
<organism evidence="17 18">
    <name type="scientific">Pararcticibacter amylolyticus</name>
    <dbReference type="NCBI Taxonomy" id="2173175"/>
    <lineage>
        <taxon>Bacteria</taxon>
        <taxon>Pseudomonadati</taxon>
        <taxon>Bacteroidota</taxon>
        <taxon>Sphingobacteriia</taxon>
        <taxon>Sphingobacteriales</taxon>
        <taxon>Sphingobacteriaceae</taxon>
        <taxon>Pararcticibacter</taxon>
    </lineage>
</organism>
<dbReference type="Pfam" id="PF07715">
    <property type="entry name" value="Plug"/>
    <property type="match status" value="1"/>
</dbReference>
<evidence type="ECO:0000256" key="13">
    <source>
        <dbReference type="RuleBase" id="RU003357"/>
    </source>
</evidence>
<proteinExistence type="inferred from homology"/>
<feature type="transmembrane region" description="Helical" evidence="14">
    <location>
        <begin position="41"/>
        <end position="59"/>
    </location>
</feature>
<dbReference type="Pfam" id="PF00593">
    <property type="entry name" value="TonB_dep_Rec_b-barrel"/>
    <property type="match status" value="1"/>
</dbReference>
<sequence>MLKNHQFFNHFNKNMNSPLLHGFKLLHFCNHTRCSRFISSCLLYPLCLVWFLLSSYSIAHAQNDNGILNRKISVELNDVTIGNALTLIGQKAGCTFVYSNSLLKSERRISASYSSESLARILKELLGDAANGIMAEGSQITIRTPGTGTVAGTVSTSDGKPAGYVTVSIRGIKSVQVNPAGEFVIKNVPSGTHNLTASFIGLETQRKEVVVRTDATTSVSFVLRESRQQLQEVIITSKTGKGYVEDQPSSSLRLATPVMLTPQNITVITSSIIQDQQLLTTSDIAKNISGVTNTIPYASASTGFSIRGTQSSNNRLRNGMPVSTLMGYGIAQEDMSYVESVEFIKGPAGFMLAQGEPGGMYNVVTKKPLNNYHASAGFTLGSYNLYRSTVDIGGPLSKKLYYRLNVMGQNAGTHIDYGKNNRLSIAPVIRYDLDDRTSLTAEFNLDMVGLLGTNNIVPTRNQQPLKRSFSVADPALGVTKLRNNYGYLNLRHRLNDNWQVTAQTGMIVSKWKGQDLYALNSLVDAAGMLPRRLRYIDFNDNLITGQVFLNGKGLTGAIEHTILAGIDGGSLNTKGKHADVNNILPINVDQPAYGLSRGIDTLINESSLHYGYANLPATAGVPSRTSWQAVMLQDDIKLLPWLQLTIGGRYTYYSNGSDASPKKDKVFTPRAGLVISPLENTSVYALYDQSFLQQGGRAFSGEEFKPLTGDNIEFGVKREWLGRALFTQISVFRITKNNLLTNDPDNIGYSVQTGQVRSTGFETDILGRLSANFSVVANYSYINAKVTKDNNADLIGTRQVNPVHTFNVWLRYKVESGLLQGVGAALGTSYYADRYITTVKKQTSDPQRKLPDFKSTDAAIYYSKGSFSTALNVDNIGNTYNYSANNFNGNRGAEGEFYIKSLPGRNYRLSVAVKF</sequence>
<comment type="similarity">
    <text evidence="12 13">Belongs to the TonB-dependent receptor family.</text>
</comment>
<evidence type="ECO:0000256" key="7">
    <source>
        <dbReference type="ARBA" id="ARBA00023004"/>
    </source>
</evidence>
<name>A0A2U2PCZ3_9SPHI</name>
<dbReference type="Pfam" id="PF13715">
    <property type="entry name" value="CarbopepD_reg_2"/>
    <property type="match status" value="1"/>
</dbReference>
<dbReference type="Gene3D" id="2.170.130.10">
    <property type="entry name" value="TonB-dependent receptor, plug domain"/>
    <property type="match status" value="1"/>
</dbReference>
<evidence type="ECO:0000259" key="15">
    <source>
        <dbReference type="Pfam" id="PF00593"/>
    </source>
</evidence>
<evidence type="ECO:0000256" key="9">
    <source>
        <dbReference type="ARBA" id="ARBA00023077"/>
    </source>
</evidence>
<dbReference type="SUPFAM" id="SSF49452">
    <property type="entry name" value="Starch-binding domain-like"/>
    <property type="match status" value="1"/>
</dbReference>
<evidence type="ECO:0008006" key="19">
    <source>
        <dbReference type="Google" id="ProtNLM"/>
    </source>
</evidence>
<keyword evidence="11 12" id="KW-0998">Cell outer membrane</keyword>
<keyword evidence="6" id="KW-0732">Signal</keyword>
<evidence type="ECO:0000256" key="2">
    <source>
        <dbReference type="ARBA" id="ARBA00022448"/>
    </source>
</evidence>
<gene>
    <name evidence="17" type="ORF">DDR33_18220</name>
</gene>
<dbReference type="GO" id="GO:0015344">
    <property type="term" value="F:siderophore uptake transmembrane transporter activity"/>
    <property type="evidence" value="ECO:0007669"/>
    <property type="project" value="TreeGrafter"/>
</dbReference>
<dbReference type="InterPro" id="IPR013784">
    <property type="entry name" value="Carb-bd-like_fold"/>
</dbReference>
<evidence type="ECO:0000313" key="17">
    <source>
        <dbReference type="EMBL" id="PWG79222.1"/>
    </source>
</evidence>
<evidence type="ECO:0000256" key="12">
    <source>
        <dbReference type="PROSITE-ProRule" id="PRU01360"/>
    </source>
</evidence>
<keyword evidence="14" id="KW-1133">Transmembrane helix</keyword>
<evidence type="ECO:0000256" key="6">
    <source>
        <dbReference type="ARBA" id="ARBA00022729"/>
    </source>
</evidence>
<dbReference type="InterPro" id="IPR039426">
    <property type="entry name" value="TonB-dep_rcpt-like"/>
</dbReference>
<accession>A0A2U2PCZ3</accession>
<feature type="domain" description="TonB-dependent receptor plug" evidence="16">
    <location>
        <begin position="259"/>
        <end position="359"/>
    </location>
</feature>
<protein>
    <recommendedName>
        <fullName evidence="19">TonB-dependent siderophore receptor</fullName>
    </recommendedName>
</protein>
<evidence type="ECO:0000256" key="11">
    <source>
        <dbReference type="ARBA" id="ARBA00023237"/>
    </source>
</evidence>
<keyword evidence="8" id="KW-0406">Ion transport</keyword>
<dbReference type="Gene3D" id="2.40.170.20">
    <property type="entry name" value="TonB-dependent receptor, beta-barrel domain"/>
    <property type="match status" value="1"/>
</dbReference>
<keyword evidence="3 12" id="KW-1134">Transmembrane beta strand</keyword>
<comment type="subcellular location">
    <subcellularLocation>
        <location evidence="1 12">Cell outer membrane</location>
        <topology evidence="1 12">Multi-pass membrane protein</topology>
    </subcellularLocation>
</comment>
<dbReference type="Gene3D" id="2.60.40.1120">
    <property type="entry name" value="Carboxypeptidase-like, regulatory domain"/>
    <property type="match status" value="1"/>
</dbReference>